<feature type="compositionally biased region" description="Polar residues" evidence="1">
    <location>
        <begin position="119"/>
        <end position="128"/>
    </location>
</feature>
<keyword evidence="3" id="KW-1185">Reference proteome</keyword>
<dbReference type="Proteomes" id="UP000796880">
    <property type="component" value="Unassembled WGS sequence"/>
</dbReference>
<accession>A0A8K0H4S9</accession>
<organism evidence="2 3">
    <name type="scientific">Rhamnella rubrinervis</name>
    <dbReference type="NCBI Taxonomy" id="2594499"/>
    <lineage>
        <taxon>Eukaryota</taxon>
        <taxon>Viridiplantae</taxon>
        <taxon>Streptophyta</taxon>
        <taxon>Embryophyta</taxon>
        <taxon>Tracheophyta</taxon>
        <taxon>Spermatophyta</taxon>
        <taxon>Magnoliopsida</taxon>
        <taxon>eudicotyledons</taxon>
        <taxon>Gunneridae</taxon>
        <taxon>Pentapetalae</taxon>
        <taxon>rosids</taxon>
        <taxon>fabids</taxon>
        <taxon>Rosales</taxon>
        <taxon>Rhamnaceae</taxon>
        <taxon>rhamnoid group</taxon>
        <taxon>Rhamneae</taxon>
        <taxon>Rhamnella</taxon>
    </lineage>
</organism>
<evidence type="ECO:0000313" key="2">
    <source>
        <dbReference type="EMBL" id="KAF3445721.1"/>
    </source>
</evidence>
<protein>
    <submittedName>
        <fullName evidence="2">Uncharacterized protein</fullName>
    </submittedName>
</protein>
<dbReference type="EMBL" id="VOIH02000005">
    <property type="protein sequence ID" value="KAF3445721.1"/>
    <property type="molecule type" value="Genomic_DNA"/>
</dbReference>
<feature type="compositionally biased region" description="Polar residues" evidence="1">
    <location>
        <begin position="67"/>
        <end position="78"/>
    </location>
</feature>
<dbReference type="OrthoDB" id="847067at2759"/>
<name>A0A8K0H4S9_9ROSA</name>
<feature type="region of interest" description="Disordered" evidence="1">
    <location>
        <begin position="67"/>
        <end position="104"/>
    </location>
</feature>
<feature type="region of interest" description="Disordered" evidence="1">
    <location>
        <begin position="118"/>
        <end position="137"/>
    </location>
</feature>
<evidence type="ECO:0000256" key="1">
    <source>
        <dbReference type="SAM" id="MobiDB-lite"/>
    </source>
</evidence>
<feature type="region of interest" description="Disordered" evidence="1">
    <location>
        <begin position="1"/>
        <end position="24"/>
    </location>
</feature>
<evidence type="ECO:0000313" key="3">
    <source>
        <dbReference type="Proteomes" id="UP000796880"/>
    </source>
</evidence>
<proteinExistence type="predicted"/>
<reference evidence="2" key="1">
    <citation type="submission" date="2020-03" db="EMBL/GenBank/DDBJ databases">
        <title>A high-quality chromosome-level genome assembly of a woody plant with both climbing and erect habits, Rhamnella rubrinervis.</title>
        <authorList>
            <person name="Lu Z."/>
            <person name="Yang Y."/>
            <person name="Zhu X."/>
            <person name="Sun Y."/>
        </authorList>
    </citation>
    <scope>NUCLEOTIDE SEQUENCE</scope>
    <source>
        <strain evidence="2">BYM</strain>
        <tissue evidence="2">Leaf</tissue>
    </source>
</reference>
<comment type="caution">
    <text evidence="2">The sequence shown here is derived from an EMBL/GenBank/DDBJ whole genome shotgun (WGS) entry which is preliminary data.</text>
</comment>
<sequence>MPRGVHSIPSSKPSNSLSKPTSTTAIMEKLHREVKKKKINNLKETANNHHNKNVLITVYVESPSPSYTQIPQRITTTTDHIKKIKPKPPPSSKNTRTAKTQGYDRRAQLLAYAQELRNGDSQQVQWPKNGSRPKPKRKLRGMLKRFCRGN</sequence>
<dbReference type="AlphaFoldDB" id="A0A8K0H4S9"/>
<gene>
    <name evidence="2" type="ORF">FNV43_RR10897</name>
</gene>
<feature type="compositionally biased region" description="Low complexity" evidence="1">
    <location>
        <begin position="7"/>
        <end position="24"/>
    </location>
</feature>